<evidence type="ECO:0000256" key="2">
    <source>
        <dbReference type="ARBA" id="ARBA00012438"/>
    </source>
</evidence>
<dbReference type="EC" id="2.7.13.3" evidence="2"/>
<dbReference type="InterPro" id="IPR005467">
    <property type="entry name" value="His_kinase_dom"/>
</dbReference>
<dbReference type="PRINTS" id="PR00344">
    <property type="entry name" value="BCTRLSENSOR"/>
</dbReference>
<dbReference type="Proteomes" id="UP000294597">
    <property type="component" value="Unassembled WGS sequence"/>
</dbReference>
<name>A0A4R5CZU0_9FLAO</name>
<evidence type="ECO:0000256" key="3">
    <source>
        <dbReference type="ARBA" id="ARBA00022553"/>
    </source>
</evidence>
<dbReference type="InterPro" id="IPR003594">
    <property type="entry name" value="HATPase_dom"/>
</dbReference>
<keyword evidence="12" id="KW-1185">Reference proteome</keyword>
<dbReference type="AlphaFoldDB" id="A0A4R5CZU0"/>
<keyword evidence="3" id="KW-0597">Phosphoprotein</keyword>
<gene>
    <name evidence="11" type="ORF">E0F98_02100</name>
</gene>
<dbReference type="InterPro" id="IPR003661">
    <property type="entry name" value="HisK_dim/P_dom"/>
</dbReference>
<keyword evidence="8" id="KW-0902">Two-component regulatory system</keyword>
<dbReference type="InterPro" id="IPR036890">
    <property type="entry name" value="HATPase_C_sf"/>
</dbReference>
<keyword evidence="4" id="KW-0808">Transferase</keyword>
<evidence type="ECO:0000256" key="5">
    <source>
        <dbReference type="ARBA" id="ARBA00022741"/>
    </source>
</evidence>
<keyword evidence="6 11" id="KW-0418">Kinase</keyword>
<dbReference type="GO" id="GO:0000155">
    <property type="term" value="F:phosphorelay sensor kinase activity"/>
    <property type="evidence" value="ECO:0007669"/>
    <property type="project" value="InterPro"/>
</dbReference>
<evidence type="ECO:0000313" key="11">
    <source>
        <dbReference type="EMBL" id="TDE06429.1"/>
    </source>
</evidence>
<dbReference type="PANTHER" id="PTHR43065:SF10">
    <property type="entry name" value="PEROXIDE STRESS-ACTIVATED HISTIDINE KINASE MAK3"/>
    <property type="match status" value="1"/>
</dbReference>
<protein>
    <recommendedName>
        <fullName evidence="2">histidine kinase</fullName>
        <ecNumber evidence="2">2.7.13.3</ecNumber>
    </recommendedName>
</protein>
<dbReference type="Gene3D" id="3.30.565.10">
    <property type="entry name" value="Histidine kinase-like ATPase, C-terminal domain"/>
    <property type="match status" value="1"/>
</dbReference>
<feature type="domain" description="Histidine kinase" evidence="10">
    <location>
        <begin position="180"/>
        <end position="382"/>
    </location>
</feature>
<accession>A0A4R5CZU0</accession>
<keyword evidence="9" id="KW-1133">Transmembrane helix</keyword>
<dbReference type="Pfam" id="PF02518">
    <property type="entry name" value="HATPase_c"/>
    <property type="match status" value="1"/>
</dbReference>
<evidence type="ECO:0000256" key="7">
    <source>
        <dbReference type="ARBA" id="ARBA00022840"/>
    </source>
</evidence>
<dbReference type="InterPro" id="IPR004358">
    <property type="entry name" value="Sig_transdc_His_kin-like_C"/>
</dbReference>
<feature type="transmembrane region" description="Helical" evidence="9">
    <location>
        <begin position="12"/>
        <end position="36"/>
    </location>
</feature>
<organism evidence="11 12">
    <name type="scientific">Flavobacterium hiemivividum</name>
    <dbReference type="NCBI Taxonomy" id="2541734"/>
    <lineage>
        <taxon>Bacteria</taxon>
        <taxon>Pseudomonadati</taxon>
        <taxon>Bacteroidota</taxon>
        <taxon>Flavobacteriia</taxon>
        <taxon>Flavobacteriales</taxon>
        <taxon>Flavobacteriaceae</taxon>
        <taxon>Flavobacterium</taxon>
    </lineage>
</organism>
<evidence type="ECO:0000256" key="6">
    <source>
        <dbReference type="ARBA" id="ARBA00022777"/>
    </source>
</evidence>
<dbReference type="Gene3D" id="1.10.287.130">
    <property type="match status" value="1"/>
</dbReference>
<feature type="transmembrane region" description="Helical" evidence="9">
    <location>
        <begin position="142"/>
        <end position="162"/>
    </location>
</feature>
<proteinExistence type="predicted"/>
<evidence type="ECO:0000256" key="9">
    <source>
        <dbReference type="SAM" id="Phobius"/>
    </source>
</evidence>
<keyword evidence="9" id="KW-0472">Membrane</keyword>
<evidence type="ECO:0000313" key="12">
    <source>
        <dbReference type="Proteomes" id="UP000294597"/>
    </source>
</evidence>
<keyword evidence="5" id="KW-0547">Nucleotide-binding</keyword>
<evidence type="ECO:0000256" key="1">
    <source>
        <dbReference type="ARBA" id="ARBA00000085"/>
    </source>
</evidence>
<dbReference type="EMBL" id="SMFO01000001">
    <property type="protein sequence ID" value="TDE06429.1"/>
    <property type="molecule type" value="Genomic_DNA"/>
</dbReference>
<dbReference type="SUPFAM" id="SSF55874">
    <property type="entry name" value="ATPase domain of HSP90 chaperone/DNA topoisomerase II/histidine kinase"/>
    <property type="match status" value="1"/>
</dbReference>
<dbReference type="CDD" id="cd00082">
    <property type="entry name" value="HisKA"/>
    <property type="match status" value="1"/>
</dbReference>
<dbReference type="SUPFAM" id="SSF47384">
    <property type="entry name" value="Homodimeric domain of signal transducing histidine kinase"/>
    <property type="match status" value="1"/>
</dbReference>
<reference evidence="11 12" key="1">
    <citation type="submission" date="2019-03" db="EMBL/GenBank/DDBJ databases">
        <title>Flavobacterium TSA-D2 sp. nov., isolated from arctic soil.</title>
        <authorList>
            <person name="Chaudhary D.K."/>
        </authorList>
    </citation>
    <scope>NUCLEOTIDE SEQUENCE [LARGE SCALE GENOMIC DNA]</scope>
    <source>
        <strain evidence="11 12">TSA-D2</strain>
    </source>
</reference>
<evidence type="ECO:0000259" key="10">
    <source>
        <dbReference type="PROSITE" id="PS50109"/>
    </source>
</evidence>
<comment type="catalytic activity">
    <reaction evidence="1">
        <text>ATP + protein L-histidine = ADP + protein N-phospho-L-histidine.</text>
        <dbReference type="EC" id="2.7.13.3"/>
    </reaction>
</comment>
<dbReference type="PROSITE" id="PS50109">
    <property type="entry name" value="HIS_KIN"/>
    <property type="match status" value="1"/>
</dbReference>
<dbReference type="InterPro" id="IPR036097">
    <property type="entry name" value="HisK_dim/P_sf"/>
</dbReference>
<dbReference type="GO" id="GO:0005524">
    <property type="term" value="F:ATP binding"/>
    <property type="evidence" value="ECO:0007669"/>
    <property type="project" value="UniProtKB-KW"/>
</dbReference>
<comment type="caution">
    <text evidence="11">The sequence shown here is derived from an EMBL/GenBank/DDBJ whole genome shotgun (WGS) entry which is preliminary data.</text>
</comment>
<evidence type="ECO:0000256" key="4">
    <source>
        <dbReference type="ARBA" id="ARBA00022679"/>
    </source>
</evidence>
<dbReference type="PANTHER" id="PTHR43065">
    <property type="entry name" value="SENSOR HISTIDINE KINASE"/>
    <property type="match status" value="1"/>
</dbReference>
<dbReference type="SMART" id="SM00387">
    <property type="entry name" value="HATPase_c"/>
    <property type="match status" value="1"/>
</dbReference>
<keyword evidence="9" id="KW-0812">Transmembrane</keyword>
<evidence type="ECO:0000256" key="8">
    <source>
        <dbReference type="ARBA" id="ARBA00023012"/>
    </source>
</evidence>
<keyword evidence="7" id="KW-0067">ATP-binding</keyword>
<sequence length="384" mass="43904">MQFSERKNTTRWFIIFASFLIISLILWNTYTFFQIFKNEERLKMNLWAKAQKTLINAGENTDVELPLQIFSNNTSIPIILTENDSIINTVNVDEVIVKDNAKAVAFLSDLKKENDPIVIEYAPEKFQNLYYGNSALLNKLKYYPIALLLIIVLFSGLVYYFYRSTKIATQNKLWAGMAKETAHQIGTPLSSLIGWVEILKSENVDESTTIEIEKDIDRLQTITDRFSKIGSEPILENKDIVEETLQSYNYLQSRFSKQIEFTFEGPKSPIYVMLNPTLHSWTIENLVKNAIDAMKGRGKLAIKIEPDHESVKINVTDSGNGIQKSQFKSVFEPGFTTKKRGWGLGLSLTKRIVEEYHKGKIKVLNSEIGKGTTMQISLQKSKIM</sequence>
<dbReference type="RefSeq" id="WP_132108720.1">
    <property type="nucleotide sequence ID" value="NZ_SMFO01000001.1"/>
</dbReference>